<dbReference type="Proteomes" id="UP000002729">
    <property type="component" value="Unassembled WGS sequence"/>
</dbReference>
<protein>
    <recommendedName>
        <fullName evidence="3">Deoxyribodipyrimidine photolyase</fullName>
    </recommendedName>
</protein>
<keyword evidence="2" id="KW-1185">Reference proteome</keyword>
<feature type="non-terminal residue" evidence="1">
    <location>
        <position position="93"/>
    </location>
</feature>
<dbReference type="Gene3D" id="1.10.579.10">
    <property type="entry name" value="DNA Cyclobutane Dipyrimidine Photolyase, subunit A, domain 3"/>
    <property type="match status" value="1"/>
</dbReference>
<dbReference type="eggNOG" id="KOG0133">
    <property type="taxonomic scope" value="Eukaryota"/>
</dbReference>
<dbReference type="GO" id="GO:0003904">
    <property type="term" value="F:deoxyribodipyrimidine photo-lyase activity"/>
    <property type="evidence" value="ECO:0007669"/>
    <property type="project" value="TreeGrafter"/>
</dbReference>
<dbReference type="InParanoid" id="F0Y5B9"/>
<feature type="non-terminal residue" evidence="1">
    <location>
        <position position="1"/>
    </location>
</feature>
<dbReference type="SUPFAM" id="SSF48173">
    <property type="entry name" value="Cryptochrome/photolyase FAD-binding domain"/>
    <property type="match status" value="1"/>
</dbReference>
<name>F0Y5B9_AURAN</name>
<sequence length="93" mass="10581">WARTQLADHAADARTVVGPERLERGESGDVMWDAMQRCLIRHGELHNNLRMTWGKAFLRWAPTPREAFDLAMRLNDAYALDGLDPNSYAGVAW</sequence>
<dbReference type="InterPro" id="IPR036134">
    <property type="entry name" value="Crypto/Photolyase_FAD-like_sf"/>
</dbReference>
<reference evidence="1 2" key="1">
    <citation type="journal article" date="2011" name="Proc. Natl. Acad. Sci. U.S.A.">
        <title>Niche of harmful alga Aureococcus anophagefferens revealed through ecogenomics.</title>
        <authorList>
            <person name="Gobler C.J."/>
            <person name="Berry D.L."/>
            <person name="Dyhrman S.T."/>
            <person name="Wilhelm S.W."/>
            <person name="Salamov A."/>
            <person name="Lobanov A.V."/>
            <person name="Zhang Y."/>
            <person name="Collier J.L."/>
            <person name="Wurch L.L."/>
            <person name="Kustka A.B."/>
            <person name="Dill B.D."/>
            <person name="Shah M."/>
            <person name="VerBerkmoes N.C."/>
            <person name="Kuo A."/>
            <person name="Terry A."/>
            <person name="Pangilinan J."/>
            <person name="Lindquist E.A."/>
            <person name="Lucas S."/>
            <person name="Paulsen I.T."/>
            <person name="Hattenrath-Lehmann T.K."/>
            <person name="Talmage S.C."/>
            <person name="Walker E.A."/>
            <person name="Koch F."/>
            <person name="Burson A.M."/>
            <person name="Marcoval M.A."/>
            <person name="Tang Y.Z."/>
            <person name="Lecleir G.R."/>
            <person name="Coyne K.J."/>
            <person name="Berg G.M."/>
            <person name="Bertrand E.M."/>
            <person name="Saito M.A."/>
            <person name="Gladyshev V.N."/>
            <person name="Grigoriev I.V."/>
        </authorList>
    </citation>
    <scope>NUCLEOTIDE SEQUENCE [LARGE SCALE GENOMIC DNA]</scope>
    <source>
        <strain evidence="2">CCMP 1984</strain>
    </source>
</reference>
<dbReference type="PANTHER" id="PTHR10211:SF0">
    <property type="entry name" value="DEOXYRIBODIPYRIMIDINE PHOTO-LYASE"/>
    <property type="match status" value="1"/>
</dbReference>
<organism evidence="2">
    <name type="scientific">Aureococcus anophagefferens</name>
    <name type="common">Harmful bloom alga</name>
    <dbReference type="NCBI Taxonomy" id="44056"/>
    <lineage>
        <taxon>Eukaryota</taxon>
        <taxon>Sar</taxon>
        <taxon>Stramenopiles</taxon>
        <taxon>Ochrophyta</taxon>
        <taxon>Pelagophyceae</taxon>
        <taxon>Pelagomonadales</taxon>
        <taxon>Pelagomonadaceae</taxon>
        <taxon>Aureococcus</taxon>
    </lineage>
</organism>
<accession>F0Y5B9</accession>
<evidence type="ECO:0008006" key="3">
    <source>
        <dbReference type="Google" id="ProtNLM"/>
    </source>
</evidence>
<dbReference type="RefSeq" id="XP_009035408.1">
    <property type="nucleotide sequence ID" value="XM_009037160.1"/>
</dbReference>
<dbReference type="GeneID" id="20229281"/>
<dbReference type="InterPro" id="IPR052219">
    <property type="entry name" value="Photolyase_Class-2"/>
</dbReference>
<dbReference type="OrthoDB" id="496749at2759"/>
<dbReference type="PANTHER" id="PTHR10211">
    <property type="entry name" value="DEOXYRIBODIPYRIMIDINE PHOTOLYASE"/>
    <property type="match status" value="1"/>
</dbReference>
<dbReference type="EMBL" id="GL833125">
    <property type="protein sequence ID" value="EGB09468.1"/>
    <property type="molecule type" value="Genomic_DNA"/>
</dbReference>
<dbReference type="AlphaFoldDB" id="F0Y5B9"/>
<dbReference type="KEGG" id="aaf:AURANDRAFT_8694"/>
<proteinExistence type="predicted"/>
<evidence type="ECO:0000313" key="2">
    <source>
        <dbReference type="Proteomes" id="UP000002729"/>
    </source>
</evidence>
<gene>
    <name evidence="1" type="ORF">AURANDRAFT_8694</name>
</gene>
<dbReference type="GO" id="GO:0000719">
    <property type="term" value="P:photoreactive repair"/>
    <property type="evidence" value="ECO:0007669"/>
    <property type="project" value="TreeGrafter"/>
</dbReference>
<evidence type="ECO:0000313" key="1">
    <source>
        <dbReference type="EMBL" id="EGB09468.1"/>
    </source>
</evidence>